<protein>
    <submittedName>
        <fullName evidence="1">Uncharacterized protein</fullName>
    </submittedName>
</protein>
<keyword evidence="2" id="KW-1185">Reference proteome</keyword>
<proteinExistence type="predicted"/>
<organism evidence="1 2">
    <name type="scientific">Litorivita pollutaquae</name>
    <dbReference type="NCBI Taxonomy" id="2200892"/>
    <lineage>
        <taxon>Bacteria</taxon>
        <taxon>Pseudomonadati</taxon>
        <taxon>Pseudomonadota</taxon>
        <taxon>Alphaproteobacteria</taxon>
        <taxon>Rhodobacterales</taxon>
        <taxon>Paracoccaceae</taxon>
        <taxon>Litorivita</taxon>
    </lineage>
</organism>
<comment type="caution">
    <text evidence="1">The sequence shown here is derived from an EMBL/GenBank/DDBJ whole genome shotgun (WGS) entry which is preliminary data.</text>
</comment>
<dbReference type="Proteomes" id="UP000248012">
    <property type="component" value="Unassembled WGS sequence"/>
</dbReference>
<sequence length="59" mass="6396">MEDGFYMAIGGTFQGLWAGADLAGGGGLPFDCFAAIVQAHDCDGYWRDHPRPTKHPLEK</sequence>
<evidence type="ECO:0000313" key="1">
    <source>
        <dbReference type="EMBL" id="PYC48731.1"/>
    </source>
</evidence>
<dbReference type="OrthoDB" id="6293260at2"/>
<name>A0A2V4MPT1_9RHOB</name>
<dbReference type="AlphaFoldDB" id="A0A2V4MPT1"/>
<gene>
    <name evidence="1" type="ORF">DI396_01065</name>
</gene>
<dbReference type="EMBL" id="QFVT01000002">
    <property type="protein sequence ID" value="PYC48731.1"/>
    <property type="molecule type" value="Genomic_DNA"/>
</dbReference>
<accession>A0A2V4MPT1</accession>
<evidence type="ECO:0000313" key="2">
    <source>
        <dbReference type="Proteomes" id="UP000248012"/>
    </source>
</evidence>
<reference evidence="1 2" key="1">
    <citation type="submission" date="2018-05" db="EMBL/GenBank/DDBJ databases">
        <title>Oceanovita maritima gen. nov., sp. nov., a marine bacterium in the family Rhodobacteraceae isolated from surface seawater of Lundu port Xiamen, China.</title>
        <authorList>
            <person name="Hetharua B.H."/>
            <person name="Min D."/>
            <person name="Liao H."/>
            <person name="Tian Y."/>
        </authorList>
    </citation>
    <scope>NUCLEOTIDE SEQUENCE [LARGE SCALE GENOMIC DNA]</scope>
    <source>
        <strain evidence="1 2">FSX-11</strain>
    </source>
</reference>